<evidence type="ECO:0008006" key="3">
    <source>
        <dbReference type="Google" id="ProtNLM"/>
    </source>
</evidence>
<evidence type="ECO:0000313" key="1">
    <source>
        <dbReference type="EMBL" id="PSS18513.1"/>
    </source>
</evidence>
<sequence length="209" mass="23613">MAAKLDSLLSNTVCEKPLPSRPRHARLQNLFPPPLRAQELLSPPSIPSPAVEERVAAPKFASLSSTSSTVIPPPLALRQRPYLDQKLVRGPILEARLAQLELENMNLRQANKLLYQQNSSCLDLLQGYRMNHKKLSDSMSRITCSVDVLELLNKTVQADTKVYQDNIRRSEKEAVRDWQRFVCTSKSEGMEIDKVLTEIAKDHDIEITV</sequence>
<dbReference type="Proteomes" id="UP000241818">
    <property type="component" value="Unassembled WGS sequence"/>
</dbReference>
<organism evidence="1 2">
    <name type="scientific">Amorphotheca resinae ATCC 22711</name>
    <dbReference type="NCBI Taxonomy" id="857342"/>
    <lineage>
        <taxon>Eukaryota</taxon>
        <taxon>Fungi</taxon>
        <taxon>Dikarya</taxon>
        <taxon>Ascomycota</taxon>
        <taxon>Pezizomycotina</taxon>
        <taxon>Leotiomycetes</taxon>
        <taxon>Helotiales</taxon>
        <taxon>Amorphothecaceae</taxon>
        <taxon>Amorphotheca</taxon>
    </lineage>
</organism>
<dbReference type="GeneID" id="36573832"/>
<dbReference type="InParanoid" id="A0A2T3B1U3"/>
<proteinExistence type="predicted"/>
<reference evidence="1 2" key="1">
    <citation type="journal article" date="2018" name="New Phytol.">
        <title>Comparative genomics and transcriptomics depict ericoid mycorrhizal fungi as versatile saprotrophs and plant mutualists.</title>
        <authorList>
            <person name="Martino E."/>
            <person name="Morin E."/>
            <person name="Grelet G.A."/>
            <person name="Kuo A."/>
            <person name="Kohler A."/>
            <person name="Daghino S."/>
            <person name="Barry K.W."/>
            <person name="Cichocki N."/>
            <person name="Clum A."/>
            <person name="Dockter R.B."/>
            <person name="Hainaut M."/>
            <person name="Kuo R.C."/>
            <person name="LaButti K."/>
            <person name="Lindahl B.D."/>
            <person name="Lindquist E.A."/>
            <person name="Lipzen A."/>
            <person name="Khouja H.R."/>
            <person name="Magnuson J."/>
            <person name="Murat C."/>
            <person name="Ohm R.A."/>
            <person name="Singer S.W."/>
            <person name="Spatafora J.W."/>
            <person name="Wang M."/>
            <person name="Veneault-Fourrey C."/>
            <person name="Henrissat B."/>
            <person name="Grigoriev I.V."/>
            <person name="Martin F.M."/>
            <person name="Perotto S."/>
        </authorList>
    </citation>
    <scope>NUCLEOTIDE SEQUENCE [LARGE SCALE GENOMIC DNA]</scope>
    <source>
        <strain evidence="1 2">ATCC 22711</strain>
    </source>
</reference>
<keyword evidence="2" id="KW-1185">Reference proteome</keyword>
<dbReference type="RefSeq" id="XP_024720865.1">
    <property type="nucleotide sequence ID" value="XM_024865751.1"/>
</dbReference>
<name>A0A2T3B1U3_AMORE</name>
<evidence type="ECO:0000313" key="2">
    <source>
        <dbReference type="Proteomes" id="UP000241818"/>
    </source>
</evidence>
<dbReference type="EMBL" id="KZ679011">
    <property type="protein sequence ID" value="PSS18513.1"/>
    <property type="molecule type" value="Genomic_DNA"/>
</dbReference>
<gene>
    <name evidence="1" type="ORF">M430DRAFT_27958</name>
</gene>
<protein>
    <recommendedName>
        <fullName evidence="3">Up-regulated during septation protein 1 domain-containing protein</fullName>
    </recommendedName>
</protein>
<accession>A0A2T3B1U3</accession>
<dbReference type="AlphaFoldDB" id="A0A2T3B1U3"/>